<dbReference type="STRING" id="390270.SAMN04488005_2447"/>
<feature type="transmembrane region" description="Helical" evidence="1">
    <location>
        <begin position="187"/>
        <end position="205"/>
    </location>
</feature>
<feature type="transmembrane region" description="Helical" evidence="1">
    <location>
        <begin position="212"/>
        <end position="233"/>
    </location>
</feature>
<dbReference type="InterPro" id="IPR017516">
    <property type="entry name" value="AbrB_dup"/>
</dbReference>
<keyword evidence="1" id="KW-1133">Transmembrane helix</keyword>
<dbReference type="RefSeq" id="WP_090200683.1">
    <property type="nucleotide sequence ID" value="NZ_FOYP01000002.1"/>
</dbReference>
<protein>
    <recommendedName>
        <fullName evidence="4">Ammonia monooxygenase</fullName>
    </recommendedName>
</protein>
<dbReference type="EMBL" id="FOYP01000002">
    <property type="protein sequence ID" value="SFR51545.1"/>
    <property type="molecule type" value="Genomic_DNA"/>
</dbReference>
<name>A0A1I6HAJ9_9RHOB</name>
<reference evidence="3" key="1">
    <citation type="submission" date="2016-10" db="EMBL/GenBank/DDBJ databases">
        <authorList>
            <person name="Varghese N."/>
            <person name="Submissions S."/>
        </authorList>
    </citation>
    <scope>NUCLEOTIDE SEQUENCE [LARGE SCALE GENOMIC DNA]</scope>
    <source>
        <strain evidence="3">DSM 26879</strain>
    </source>
</reference>
<gene>
    <name evidence="2" type="ORF">SAMN04488005_2447</name>
</gene>
<dbReference type="InterPro" id="IPR007820">
    <property type="entry name" value="AbrB_fam"/>
</dbReference>
<dbReference type="GO" id="GO:0010468">
    <property type="term" value="P:regulation of gene expression"/>
    <property type="evidence" value="ECO:0007669"/>
    <property type="project" value="InterPro"/>
</dbReference>
<feature type="transmembrane region" description="Helical" evidence="1">
    <location>
        <begin position="155"/>
        <end position="175"/>
    </location>
</feature>
<dbReference type="Proteomes" id="UP000199478">
    <property type="component" value="Unassembled WGS sequence"/>
</dbReference>
<accession>A0A1I6HAJ9</accession>
<dbReference type="GO" id="GO:0016020">
    <property type="term" value="C:membrane"/>
    <property type="evidence" value="ECO:0007669"/>
    <property type="project" value="InterPro"/>
</dbReference>
<evidence type="ECO:0000313" key="3">
    <source>
        <dbReference type="Proteomes" id="UP000199478"/>
    </source>
</evidence>
<feature type="transmembrane region" description="Helical" evidence="1">
    <location>
        <begin position="332"/>
        <end position="351"/>
    </location>
</feature>
<organism evidence="2 3">
    <name type="scientific">Yoonia tamlensis</name>
    <dbReference type="NCBI Taxonomy" id="390270"/>
    <lineage>
        <taxon>Bacteria</taxon>
        <taxon>Pseudomonadati</taxon>
        <taxon>Pseudomonadota</taxon>
        <taxon>Alphaproteobacteria</taxon>
        <taxon>Rhodobacterales</taxon>
        <taxon>Paracoccaceae</taxon>
        <taxon>Yoonia</taxon>
    </lineage>
</organism>
<feature type="transmembrane region" description="Helical" evidence="1">
    <location>
        <begin position="239"/>
        <end position="258"/>
    </location>
</feature>
<evidence type="ECO:0000313" key="2">
    <source>
        <dbReference type="EMBL" id="SFR51545.1"/>
    </source>
</evidence>
<sequence>MPLADRSRTQLRAQGLAVFIGIIGGICAYLAGLPLPWMLGPMMVTTVAAMLHVPVQAPIRLRPIAIPVIGVLLGSSVTAEIFGLLQQWIFTLIALPVYLAVASVVSFAVYRRLGRYDRITAFYAAMPGGLNEMLLLGGQAGGDERRIALAHAARVLLVIVFVALFFGLVLGVTSGTRGATRWVPLNALVWTDYAMLAGCAVLGNWSGTRLGIPAAPVFGPMILSAAAHIAGLVTVSPPTLFIIAAQITMGTIIGSRFAGATFAQVGRDILLAATASGCMLIVATVFALTIGWASGIPISQAFLAFSPGGLTEMALLTLALDQDVTYVSVMHILRITCIIGVAPAVFGLWVARSDKPPL</sequence>
<evidence type="ECO:0008006" key="4">
    <source>
        <dbReference type="Google" id="ProtNLM"/>
    </source>
</evidence>
<evidence type="ECO:0000256" key="1">
    <source>
        <dbReference type="SAM" id="Phobius"/>
    </source>
</evidence>
<feature type="transmembrane region" description="Helical" evidence="1">
    <location>
        <begin position="270"/>
        <end position="292"/>
    </location>
</feature>
<proteinExistence type="predicted"/>
<dbReference type="Pfam" id="PF05145">
    <property type="entry name" value="AbrB"/>
    <property type="match status" value="1"/>
</dbReference>
<keyword evidence="3" id="KW-1185">Reference proteome</keyword>
<feature type="transmembrane region" description="Helical" evidence="1">
    <location>
        <begin position="88"/>
        <end position="110"/>
    </location>
</feature>
<feature type="transmembrane region" description="Helical" evidence="1">
    <location>
        <begin position="298"/>
        <end position="320"/>
    </location>
</feature>
<dbReference type="AlphaFoldDB" id="A0A1I6HAJ9"/>
<dbReference type="PANTHER" id="PTHR38457:SF1">
    <property type="entry name" value="REGULATOR ABRB-RELATED"/>
    <property type="match status" value="1"/>
</dbReference>
<dbReference type="OrthoDB" id="7157734at2"/>
<dbReference type="PANTHER" id="PTHR38457">
    <property type="entry name" value="REGULATOR ABRB-RELATED"/>
    <property type="match status" value="1"/>
</dbReference>
<keyword evidence="1" id="KW-0472">Membrane</keyword>
<keyword evidence="1" id="KW-0812">Transmembrane</keyword>
<dbReference type="NCBIfam" id="TIGR03082">
    <property type="entry name" value="Gneg_AbrB_dup"/>
    <property type="match status" value="2"/>
</dbReference>
<dbReference type="PIRSF" id="PIRSF038991">
    <property type="entry name" value="Protein_AbrB"/>
    <property type="match status" value="1"/>
</dbReference>
<feature type="transmembrane region" description="Helical" evidence="1">
    <location>
        <begin position="12"/>
        <end position="31"/>
    </location>
</feature>